<gene>
    <name evidence="3" type="ORF">G3A44_12055</name>
</gene>
<evidence type="ECO:0000313" key="4">
    <source>
        <dbReference type="Proteomes" id="UP000484255"/>
    </source>
</evidence>
<reference evidence="3 4" key="1">
    <citation type="submission" date="2020-02" db="EMBL/GenBank/DDBJ databases">
        <title>Ideonella bacterium strain TBM-1.</title>
        <authorList>
            <person name="Chen W.-M."/>
        </authorList>
    </citation>
    <scope>NUCLEOTIDE SEQUENCE [LARGE SCALE GENOMIC DNA]</scope>
    <source>
        <strain evidence="3 4">TBM-1</strain>
    </source>
</reference>
<evidence type="ECO:0000313" key="3">
    <source>
        <dbReference type="EMBL" id="NDY91919.1"/>
    </source>
</evidence>
<dbReference type="Proteomes" id="UP000484255">
    <property type="component" value="Unassembled WGS sequence"/>
</dbReference>
<protein>
    <submittedName>
        <fullName evidence="3">DUF4105 domain-containing protein</fullName>
    </submittedName>
</protein>
<proteinExistence type="predicted"/>
<dbReference type="EMBL" id="JAAGOH010000013">
    <property type="protein sequence ID" value="NDY91919.1"/>
    <property type="molecule type" value="Genomic_DNA"/>
</dbReference>
<keyword evidence="4" id="KW-1185">Reference proteome</keyword>
<dbReference type="Pfam" id="PF13387">
    <property type="entry name" value="Lnb_N"/>
    <property type="match status" value="1"/>
</dbReference>
<evidence type="ECO:0000259" key="2">
    <source>
        <dbReference type="Pfam" id="PF25225"/>
    </source>
</evidence>
<organism evidence="3 4">
    <name type="scientific">Ideonella livida</name>
    <dbReference type="NCBI Taxonomy" id="2707176"/>
    <lineage>
        <taxon>Bacteria</taxon>
        <taxon>Pseudomonadati</taxon>
        <taxon>Pseudomonadota</taxon>
        <taxon>Betaproteobacteria</taxon>
        <taxon>Burkholderiales</taxon>
        <taxon>Sphaerotilaceae</taxon>
        <taxon>Ideonella</taxon>
    </lineage>
</organism>
<dbReference type="AlphaFoldDB" id="A0A7C9TJ92"/>
<name>A0A7C9TJ92_9BURK</name>
<feature type="domain" description="DUF7843" evidence="2">
    <location>
        <begin position="33"/>
        <end position="105"/>
    </location>
</feature>
<comment type="caution">
    <text evidence="3">The sequence shown here is derived from an EMBL/GenBank/DDBJ whole genome shotgun (WGS) entry which is preliminary data.</text>
</comment>
<dbReference type="InterPro" id="IPR057165">
    <property type="entry name" value="DUF7843"/>
</dbReference>
<evidence type="ECO:0000259" key="1">
    <source>
        <dbReference type="Pfam" id="PF13387"/>
    </source>
</evidence>
<accession>A0A7C9TJ92</accession>
<sequence length="633" mass="68166">MAGWALACAGLGPAGAQALPAAPDAGPDLRRWADSPAWRQLLHWDETAGRSRIRSPGFFASPQGDQDPLAELQATLQLLDGPVPPGAGAPAACRWPARRLWLMEQGLLPSASSPLPAGCAALAAWARWDELTGVSLILVSGYLGNPASTFGHALLRLDTRSGARVGGRTDVSVNFGALIPPGEGALPYVVKGLSGGYVATFSDKPFYANDLVYAHTEFRDMWVYRLALDEGQRARLVLHLWELLGQAYDYYFLTQNCGWRLAEVVAWATGRPVADAPTAWYAPVELFHALHREDRPEAPTLAEPPQYKPSADRVLQAHFDRLAPEAQAAARRLMAAGPQALGDALGPALHPLPLAQQQALLETLLAWAEVRLAAQSPDVQSESRQLKDRLLLARLRLPARAQPPLEMTPLPSPALGHAPTLIGLGLGRSRGAAGWHAQGELAAFSYERAGRHGLPQGELVAGHLRWRSRDRQDAGGPVRVEAADLFQVLKLGRYSALDGPLSRLSWHLRAGVDRRTVPVASGRAPAPLRLALEGGLGAASAPWSGLDIWLMGQARWREGETPRVGPWLGATWRQGGVGAWADWQHLRGGDGTVWRGQRLGLVADAAPGQTWRVSLDREGASPASLQVGVQFFR</sequence>
<dbReference type="RefSeq" id="WP_163457773.1">
    <property type="nucleotide sequence ID" value="NZ_JAAGOH010000013.1"/>
</dbReference>
<feature type="domain" description="Lnb N-terminal periplasmic" evidence="1">
    <location>
        <begin position="124"/>
        <end position="271"/>
    </location>
</feature>
<dbReference type="InterPro" id="IPR025178">
    <property type="entry name" value="Lnb_N"/>
</dbReference>
<dbReference type="Pfam" id="PF25225">
    <property type="entry name" value="DUF7843"/>
    <property type="match status" value="1"/>
</dbReference>